<dbReference type="SMART" id="SM00460">
    <property type="entry name" value="TGc"/>
    <property type="match status" value="1"/>
</dbReference>
<protein>
    <submittedName>
        <fullName evidence="4">Transglutaminase domain-containing protein</fullName>
    </submittedName>
</protein>
<organism evidence="4 5">
    <name type="scientific">Jeotgalibaca ciconiae</name>
    <dbReference type="NCBI Taxonomy" id="2496265"/>
    <lineage>
        <taxon>Bacteria</taxon>
        <taxon>Bacillati</taxon>
        <taxon>Bacillota</taxon>
        <taxon>Bacilli</taxon>
        <taxon>Lactobacillales</taxon>
        <taxon>Carnobacteriaceae</taxon>
        <taxon>Jeotgalibaca</taxon>
    </lineage>
</organism>
<evidence type="ECO:0000256" key="2">
    <source>
        <dbReference type="SAM" id="Phobius"/>
    </source>
</evidence>
<dbReference type="PANTHER" id="PTHR42736">
    <property type="entry name" value="PROTEIN-GLUTAMINE GAMMA-GLUTAMYLTRANSFERASE"/>
    <property type="match status" value="1"/>
</dbReference>
<dbReference type="AlphaFoldDB" id="A0A3S9HC94"/>
<keyword evidence="2" id="KW-1133">Transmembrane helix</keyword>
<dbReference type="Gene3D" id="3.10.620.30">
    <property type="match status" value="1"/>
</dbReference>
<dbReference type="OrthoDB" id="9804872at2"/>
<feature type="transmembrane region" description="Helical" evidence="2">
    <location>
        <begin position="161"/>
        <end position="180"/>
    </location>
</feature>
<keyword evidence="5" id="KW-1185">Reference proteome</keyword>
<reference evidence="5" key="1">
    <citation type="submission" date="2018-12" db="EMBL/GenBank/DDBJ databases">
        <title>Complete genome sequencing of Jeotgalibaca sp. H21T32.</title>
        <authorList>
            <person name="Bae J.-W."/>
            <person name="Lee S.-Y."/>
        </authorList>
    </citation>
    <scope>NUCLEOTIDE SEQUENCE [LARGE SCALE GENOMIC DNA]</scope>
    <source>
        <strain evidence="5">H21T32</strain>
    </source>
</reference>
<feature type="domain" description="Transglutaminase-like" evidence="3">
    <location>
        <begin position="467"/>
        <end position="541"/>
    </location>
</feature>
<dbReference type="InterPro" id="IPR052901">
    <property type="entry name" value="Bact_TGase-like"/>
</dbReference>
<name>A0A3S9HC94_9LACT</name>
<evidence type="ECO:0000313" key="5">
    <source>
        <dbReference type="Proteomes" id="UP000273326"/>
    </source>
</evidence>
<dbReference type="SUPFAM" id="SSF54001">
    <property type="entry name" value="Cysteine proteinases"/>
    <property type="match status" value="1"/>
</dbReference>
<keyword evidence="2" id="KW-0812">Transmembrane</keyword>
<dbReference type="InterPro" id="IPR038765">
    <property type="entry name" value="Papain-like_cys_pep_sf"/>
</dbReference>
<evidence type="ECO:0000313" key="4">
    <source>
        <dbReference type="EMBL" id="AZP05002.1"/>
    </source>
</evidence>
<dbReference type="Pfam" id="PF01841">
    <property type="entry name" value="Transglut_core"/>
    <property type="match status" value="1"/>
</dbReference>
<feature type="transmembrane region" description="Helical" evidence="2">
    <location>
        <begin position="111"/>
        <end position="133"/>
    </location>
</feature>
<evidence type="ECO:0000259" key="3">
    <source>
        <dbReference type="SMART" id="SM00460"/>
    </source>
</evidence>
<feature type="region of interest" description="Disordered" evidence="1">
    <location>
        <begin position="554"/>
        <end position="604"/>
    </location>
</feature>
<keyword evidence="2" id="KW-0472">Membrane</keyword>
<proteinExistence type="predicted"/>
<sequence>MIKKKEFWISFLKKAALTVANIYLFYPIIEIFVPLNEFESPLMFHYFLIASSLIALLLPFWFIWLPLQISVILFTFQQYFPLSESGWDWVRTNYTLLSETFSNFMAGGSNIFPTNLALLLMLLFISLATYLLINHRKPSWAILTSLVYLMILHVFTDYDFFAYVVQILGVSLVLLGVTQIPTDKGWRTAAKAFFVASIFGGLITWFSFWSTENLTEQQQWVENNSRKLQKNLDDRGVFDFVDFYRSGEGLQQLGYGEDDRSLGGPVQQNFDPAFVAYSDTSHYWRISTKTTYNGSGWNFADFSYLISIDYLTKSTLPSETSSEIIIERDEDFHYFPYTYQLIDTQIDNGYFAVKIPSLDLEYQNDDEQTMIPTSYTLTIADIGIGESLLRNAPEIEEELLEAEELQVPNSVPLRVWELAAEITEGSNTVYDRVLAIENYLRSEAGLRYSMREASFVPEGEDYVDHFLFESKVGYCDNFSTAMVILARMNGIPARWAKGFNGGTQQTNEEGNTFYEITNANAHSWPEIYFPEVGWVPFEPTPAYQQSLANFVTPDDGTEEETPVADEESLLTADEEDEIVPDAEAESAQVPETRPDTDASHVNDTADTGWPKRFVGILLGMGVIIGVLTHRKWYASVIELFIQNPSFSLRTKTKLVLSLFGIGYKKRKQETLRQYFEEVTKAIPMHKNNILAFVQVIEKLLYAPADEKIVEDAEVRKILLNMVTAFKDLQAIQKKSSF</sequence>
<feature type="transmembrane region" description="Helical" evidence="2">
    <location>
        <begin position="192"/>
        <end position="209"/>
    </location>
</feature>
<accession>A0A3S9HC94</accession>
<dbReference type="RefSeq" id="WP_126110954.1">
    <property type="nucleotide sequence ID" value="NZ_CP034465.1"/>
</dbReference>
<dbReference type="InterPro" id="IPR002931">
    <property type="entry name" value="Transglutaminase-like"/>
</dbReference>
<dbReference type="EMBL" id="CP034465">
    <property type="protein sequence ID" value="AZP05002.1"/>
    <property type="molecule type" value="Genomic_DNA"/>
</dbReference>
<feature type="compositionally biased region" description="Acidic residues" evidence="1">
    <location>
        <begin position="555"/>
        <end position="584"/>
    </location>
</feature>
<dbReference type="PANTHER" id="PTHR42736:SF1">
    <property type="entry name" value="PROTEIN-GLUTAMINE GAMMA-GLUTAMYLTRANSFERASE"/>
    <property type="match status" value="1"/>
</dbReference>
<feature type="transmembrane region" description="Helical" evidence="2">
    <location>
        <begin position="15"/>
        <end position="35"/>
    </location>
</feature>
<feature type="transmembrane region" description="Helical" evidence="2">
    <location>
        <begin position="42"/>
        <end position="64"/>
    </location>
</feature>
<feature type="transmembrane region" description="Helical" evidence="2">
    <location>
        <begin position="140"/>
        <end position="155"/>
    </location>
</feature>
<evidence type="ECO:0000256" key="1">
    <source>
        <dbReference type="SAM" id="MobiDB-lite"/>
    </source>
</evidence>
<dbReference type="KEGG" id="jeh:EJN90_10345"/>
<gene>
    <name evidence="4" type="ORF">EJN90_10345</name>
</gene>
<dbReference type="Proteomes" id="UP000273326">
    <property type="component" value="Chromosome"/>
</dbReference>